<sequence>MDKMKEGLQRRARRMQENIQQSVGLSEKRDELQNVTHLEQRNQKIVSAIKNTRQNLQSCIRSGSKEDTLDKRKRRVEEYGLWQQLHSDAKEVENAFPRDEPPLLANILRMYGEVIGAIIEEKVLTEQLIEKNVIDAFTKYIEEEKALSKAKEKLTRTAVDAEVCRKRRQATHDEVKAHDIQDEYDKLQIKLDNCKDIVYADIYSLASKEAEMGIVFKDLVDAQIEYHRRALQKFENILPDIDRKIASYSRRPVFGCHLEDHLRHTNRSIATVLEVCCSALKRYGFNEKGLFRVNGHNNRIRRLKCAFDAHQITAQSTELSEYINDPHSICSVLKCYLRELPEPLMTHQLHSQWVHIARMDADHRYDAIKKLLPSLPEDNRRNLAYLIHFLKLMLNHQDQTMMNVGNLSIVFGPNLIDGGTETQSETMLGSKLVETLLINVDKFFPKDKFNFNFDSPLTDSFNQRLTDLSGGFEANERTATPQRSIQQSPNTTDNSSNSTIGSTAPVAAKSRTEVACEKQAASSTPSLTRPRCPAPPPPFRQQSSNITSAISSSLEHLNTSLMGKSQFSDSSSNDSMAEYAYSNPCAANDNSSAIKDLINSSGLLKLDVDESSSIMSRSLNEQQLPRPNRPPPPQYHQSSLKKNRSSNDDNKASVFANRPLSYMNAIDSLSQQQNITTTSAPPRTTTSINNNYQKTSIITINSADYPSQQSTTITKPHLPVKPRTTTASLNNEITKL</sequence>
<dbReference type="InterPro" id="IPR000198">
    <property type="entry name" value="RhoGAP_dom"/>
</dbReference>
<organism evidence="7">
    <name type="scientific">Anisakis simplex</name>
    <name type="common">Herring worm</name>
    <dbReference type="NCBI Taxonomy" id="6269"/>
    <lineage>
        <taxon>Eukaryota</taxon>
        <taxon>Metazoa</taxon>
        <taxon>Ecdysozoa</taxon>
        <taxon>Nematoda</taxon>
        <taxon>Chromadorea</taxon>
        <taxon>Rhabditida</taxon>
        <taxon>Spirurina</taxon>
        <taxon>Ascaridomorpha</taxon>
        <taxon>Ascaridoidea</taxon>
        <taxon>Anisakidae</taxon>
        <taxon>Anisakis</taxon>
        <taxon>Anisakis simplex complex</taxon>
    </lineage>
</organism>
<dbReference type="GO" id="GO:0005096">
    <property type="term" value="F:GTPase activator activity"/>
    <property type="evidence" value="ECO:0007669"/>
    <property type="project" value="UniProtKB-KW"/>
</dbReference>
<dbReference type="GO" id="GO:0005737">
    <property type="term" value="C:cytoplasm"/>
    <property type="evidence" value="ECO:0007669"/>
    <property type="project" value="InterPro"/>
</dbReference>
<dbReference type="Pfam" id="PF03114">
    <property type="entry name" value="BAR"/>
    <property type="match status" value="1"/>
</dbReference>
<feature type="compositionally biased region" description="Low complexity" evidence="3">
    <location>
        <begin position="488"/>
        <end position="503"/>
    </location>
</feature>
<feature type="region of interest" description="Disordered" evidence="3">
    <location>
        <begin position="477"/>
        <end position="544"/>
    </location>
</feature>
<dbReference type="SUPFAM" id="SSF48350">
    <property type="entry name" value="GTPase activation domain, GAP"/>
    <property type="match status" value="1"/>
</dbReference>
<dbReference type="GO" id="GO:0032956">
    <property type="term" value="P:regulation of actin cytoskeleton organization"/>
    <property type="evidence" value="ECO:0007669"/>
    <property type="project" value="TreeGrafter"/>
</dbReference>
<dbReference type="SMART" id="SM00324">
    <property type="entry name" value="RhoGAP"/>
    <property type="match status" value="1"/>
</dbReference>
<dbReference type="WBParaSite" id="ASIM_0001390501-mRNA-1">
    <property type="protein sequence ID" value="ASIM_0001390501-mRNA-1"/>
    <property type="gene ID" value="ASIM_0001390501"/>
</dbReference>
<feature type="region of interest" description="Disordered" evidence="3">
    <location>
        <begin position="1"/>
        <end position="28"/>
    </location>
</feature>
<evidence type="ECO:0000313" key="6">
    <source>
        <dbReference type="Proteomes" id="UP000267096"/>
    </source>
</evidence>
<reference evidence="5 6" key="2">
    <citation type="submission" date="2018-11" db="EMBL/GenBank/DDBJ databases">
        <authorList>
            <consortium name="Pathogen Informatics"/>
        </authorList>
    </citation>
    <scope>NUCLEOTIDE SEQUENCE [LARGE SCALE GENOMIC DNA]</scope>
</reference>
<dbReference type="Gene3D" id="1.20.1270.60">
    <property type="entry name" value="Arfaptin homology (AH) domain/BAR domain"/>
    <property type="match status" value="1"/>
</dbReference>
<dbReference type="Proteomes" id="UP000267096">
    <property type="component" value="Unassembled WGS sequence"/>
</dbReference>
<dbReference type="AlphaFoldDB" id="A0A0M3JZH3"/>
<dbReference type="InterPro" id="IPR004148">
    <property type="entry name" value="BAR_dom"/>
</dbReference>
<dbReference type="InterPro" id="IPR008936">
    <property type="entry name" value="Rho_GTPase_activation_prot"/>
</dbReference>
<dbReference type="PANTHER" id="PTHR14130:SF14">
    <property type="entry name" value="RHO GTPASE-ACTIVATING PROTEIN 92B"/>
    <property type="match status" value="1"/>
</dbReference>
<accession>A0A0M3JZH3</accession>
<keyword evidence="6" id="KW-1185">Reference proteome</keyword>
<dbReference type="InterPro" id="IPR047165">
    <property type="entry name" value="RHG17/44/SH3BP1-like"/>
</dbReference>
<keyword evidence="2" id="KW-0597">Phosphoprotein</keyword>
<gene>
    <name evidence="5" type="ORF">ASIM_LOCUS13333</name>
</gene>
<evidence type="ECO:0000256" key="1">
    <source>
        <dbReference type="ARBA" id="ARBA00022468"/>
    </source>
</evidence>
<feature type="region of interest" description="Disordered" evidence="3">
    <location>
        <begin position="618"/>
        <end position="652"/>
    </location>
</feature>
<evidence type="ECO:0000256" key="2">
    <source>
        <dbReference type="ARBA" id="ARBA00022553"/>
    </source>
</evidence>
<dbReference type="PROSITE" id="PS50238">
    <property type="entry name" value="RHOGAP"/>
    <property type="match status" value="1"/>
</dbReference>
<dbReference type="Pfam" id="PF00620">
    <property type="entry name" value="RhoGAP"/>
    <property type="match status" value="1"/>
</dbReference>
<keyword evidence="1" id="KW-0343">GTPase activation</keyword>
<dbReference type="GO" id="GO:0035020">
    <property type="term" value="P:regulation of Rac protein signal transduction"/>
    <property type="evidence" value="ECO:0007669"/>
    <property type="project" value="TreeGrafter"/>
</dbReference>
<feature type="domain" description="Rho-GAP" evidence="4">
    <location>
        <begin position="256"/>
        <end position="444"/>
    </location>
</feature>
<evidence type="ECO:0000313" key="5">
    <source>
        <dbReference type="EMBL" id="VDK49448.1"/>
    </source>
</evidence>
<dbReference type="GO" id="GO:0007165">
    <property type="term" value="P:signal transduction"/>
    <property type="evidence" value="ECO:0007669"/>
    <property type="project" value="InterPro"/>
</dbReference>
<evidence type="ECO:0000313" key="7">
    <source>
        <dbReference type="WBParaSite" id="ASIM_0001390501-mRNA-1"/>
    </source>
</evidence>
<dbReference type="PANTHER" id="PTHR14130">
    <property type="entry name" value="3BP-1 RELATED RHOGAP"/>
    <property type="match status" value="1"/>
</dbReference>
<protein>
    <submittedName>
        <fullName evidence="7">Rho GTPase-activating protein 92B (inferred by orthology to a D. melanogaster protein)</fullName>
    </submittedName>
</protein>
<feature type="compositionally biased region" description="Polar residues" evidence="3">
    <location>
        <begin position="477"/>
        <end position="487"/>
    </location>
</feature>
<dbReference type="InterPro" id="IPR027267">
    <property type="entry name" value="AH/BAR_dom_sf"/>
</dbReference>
<evidence type="ECO:0000259" key="4">
    <source>
        <dbReference type="PROSITE" id="PS50238"/>
    </source>
</evidence>
<dbReference type="EMBL" id="UYRR01031364">
    <property type="protein sequence ID" value="VDK49448.1"/>
    <property type="molecule type" value="Genomic_DNA"/>
</dbReference>
<dbReference type="OrthoDB" id="19923at2759"/>
<name>A0A0M3JZH3_ANISI</name>
<dbReference type="SUPFAM" id="SSF103657">
    <property type="entry name" value="BAR/IMD domain-like"/>
    <property type="match status" value="1"/>
</dbReference>
<reference evidence="7" key="1">
    <citation type="submission" date="2017-02" db="UniProtKB">
        <authorList>
            <consortium name="WormBaseParasite"/>
        </authorList>
    </citation>
    <scope>IDENTIFICATION</scope>
</reference>
<evidence type="ECO:0000256" key="3">
    <source>
        <dbReference type="SAM" id="MobiDB-lite"/>
    </source>
</evidence>
<proteinExistence type="predicted"/>
<dbReference type="Gene3D" id="1.10.555.10">
    <property type="entry name" value="Rho GTPase activation protein"/>
    <property type="match status" value="1"/>
</dbReference>